<evidence type="ECO:0000313" key="9">
    <source>
        <dbReference type="EMBL" id="MBM7800413.1"/>
    </source>
</evidence>
<evidence type="ECO:0000313" key="10">
    <source>
        <dbReference type="Proteomes" id="UP000704762"/>
    </source>
</evidence>
<gene>
    <name evidence="9" type="ORF">JOE57_003334</name>
</gene>
<keyword evidence="4" id="KW-1003">Cell membrane</keyword>
<dbReference type="PANTHER" id="PTHR46494">
    <property type="entry name" value="CORA FAMILY METAL ION TRANSPORTER (EUROFUNG)"/>
    <property type="match status" value="1"/>
</dbReference>
<keyword evidence="5 8" id="KW-0812">Transmembrane</keyword>
<dbReference type="PANTHER" id="PTHR46494:SF1">
    <property type="entry name" value="CORA FAMILY METAL ION TRANSPORTER (EUROFUNG)"/>
    <property type="match status" value="1"/>
</dbReference>
<evidence type="ECO:0000256" key="1">
    <source>
        <dbReference type="ARBA" id="ARBA00004651"/>
    </source>
</evidence>
<evidence type="ECO:0000256" key="7">
    <source>
        <dbReference type="ARBA" id="ARBA00023136"/>
    </source>
</evidence>
<evidence type="ECO:0000256" key="2">
    <source>
        <dbReference type="ARBA" id="ARBA00009765"/>
    </source>
</evidence>
<dbReference type="Gene3D" id="1.20.58.340">
    <property type="entry name" value="Magnesium transport protein CorA, transmembrane region"/>
    <property type="match status" value="2"/>
</dbReference>
<protein>
    <submittedName>
        <fullName evidence="9">Mg2+ and Co2+ transporter CorA</fullName>
    </submittedName>
</protein>
<sequence>MNVFLVQPAEVSEKNPHEVETLLQRDDAFVWVDIPEWDDEAERLLVSTFGCHPLVITSCKERNFVPTVHSYEAHTFVILHVPLAGEAGHVHSLELDQIISGRYLITVHGPRNPAVPLEESTAETRGVLNRMEQGRFRPRSPYELSYAIGSAIARRQSRTVRMVANRLPQLEQQVLGSDFRRPEDLLEQLFLLRHELLIARTMAAQAHDMYVRIDSLERFIAEADRPFARDLSVQFDRVRSVADGESQFLFGVIDLYQTRVTTKMTVAMERLAVIAAITLPVTALASVYGMNVIVNTRTHVVQLVAVLAVMLVISGLLLRWTKKQGWW</sequence>
<evidence type="ECO:0000256" key="3">
    <source>
        <dbReference type="ARBA" id="ARBA00022448"/>
    </source>
</evidence>
<keyword evidence="3" id="KW-0813">Transport</keyword>
<dbReference type="InterPro" id="IPR045863">
    <property type="entry name" value="CorA_TM1_TM2"/>
</dbReference>
<evidence type="ECO:0000256" key="8">
    <source>
        <dbReference type="SAM" id="Phobius"/>
    </source>
</evidence>
<keyword evidence="10" id="KW-1185">Reference proteome</keyword>
<dbReference type="Pfam" id="PF01544">
    <property type="entry name" value="CorA"/>
    <property type="match status" value="1"/>
</dbReference>
<comment type="caution">
    <text evidence="9">The sequence shown here is derived from an EMBL/GenBank/DDBJ whole genome shotgun (WGS) entry which is preliminary data.</text>
</comment>
<evidence type="ECO:0000256" key="6">
    <source>
        <dbReference type="ARBA" id="ARBA00022989"/>
    </source>
</evidence>
<feature type="transmembrane region" description="Helical" evidence="8">
    <location>
        <begin position="271"/>
        <end position="294"/>
    </location>
</feature>
<dbReference type="InterPro" id="IPR045861">
    <property type="entry name" value="CorA_cytoplasmic_dom"/>
</dbReference>
<dbReference type="Proteomes" id="UP000704762">
    <property type="component" value="Unassembled WGS sequence"/>
</dbReference>
<dbReference type="RefSeq" id="WP_204919724.1">
    <property type="nucleotide sequence ID" value="NZ_BAAAQP010000003.1"/>
</dbReference>
<dbReference type="Gene3D" id="3.30.460.20">
    <property type="entry name" value="CorA soluble domain-like"/>
    <property type="match status" value="1"/>
</dbReference>
<dbReference type="CDD" id="cd12822">
    <property type="entry name" value="TmCorA-like"/>
    <property type="match status" value="1"/>
</dbReference>
<comment type="similarity">
    <text evidence="2">Belongs to the CorA metal ion transporter (MIT) (TC 1.A.35) family.</text>
</comment>
<organism evidence="9 10">
    <name type="scientific">Microlunatus panaciterrae</name>
    <dbReference type="NCBI Taxonomy" id="400768"/>
    <lineage>
        <taxon>Bacteria</taxon>
        <taxon>Bacillati</taxon>
        <taxon>Actinomycetota</taxon>
        <taxon>Actinomycetes</taxon>
        <taxon>Propionibacteriales</taxon>
        <taxon>Propionibacteriaceae</taxon>
        <taxon>Microlunatus</taxon>
    </lineage>
</organism>
<accession>A0ABS2RN23</accession>
<name>A0ABS2RN23_9ACTN</name>
<evidence type="ECO:0000256" key="4">
    <source>
        <dbReference type="ARBA" id="ARBA00022475"/>
    </source>
</evidence>
<feature type="transmembrane region" description="Helical" evidence="8">
    <location>
        <begin position="300"/>
        <end position="318"/>
    </location>
</feature>
<dbReference type="EMBL" id="JAFBCF010000001">
    <property type="protein sequence ID" value="MBM7800413.1"/>
    <property type="molecule type" value="Genomic_DNA"/>
</dbReference>
<dbReference type="InterPro" id="IPR002523">
    <property type="entry name" value="MgTranspt_CorA/ZnTranspt_ZntB"/>
</dbReference>
<proteinExistence type="inferred from homology"/>
<dbReference type="SUPFAM" id="SSF143865">
    <property type="entry name" value="CorA soluble domain-like"/>
    <property type="match status" value="1"/>
</dbReference>
<reference evidence="9 10" key="1">
    <citation type="submission" date="2021-01" db="EMBL/GenBank/DDBJ databases">
        <title>Sequencing the genomes of 1000 actinobacteria strains.</title>
        <authorList>
            <person name="Klenk H.-P."/>
        </authorList>
    </citation>
    <scope>NUCLEOTIDE SEQUENCE [LARGE SCALE GENOMIC DNA]</scope>
    <source>
        <strain evidence="9 10">DSM 18662</strain>
    </source>
</reference>
<dbReference type="SUPFAM" id="SSF144083">
    <property type="entry name" value="Magnesium transport protein CorA, transmembrane region"/>
    <property type="match status" value="1"/>
</dbReference>
<keyword evidence="6 8" id="KW-1133">Transmembrane helix</keyword>
<evidence type="ECO:0000256" key="5">
    <source>
        <dbReference type="ARBA" id="ARBA00022692"/>
    </source>
</evidence>
<comment type="subcellular location">
    <subcellularLocation>
        <location evidence="1">Cell membrane</location>
        <topology evidence="1">Multi-pass membrane protein</topology>
    </subcellularLocation>
</comment>
<keyword evidence="7 8" id="KW-0472">Membrane</keyword>